<protein>
    <recommendedName>
        <fullName evidence="1">Aminoglycoside phosphotransferase domain-containing protein</fullName>
    </recommendedName>
</protein>
<dbReference type="InterPro" id="IPR011009">
    <property type="entry name" value="Kinase-like_dom_sf"/>
</dbReference>
<dbReference type="PANTHER" id="PTHR21310">
    <property type="entry name" value="AMINOGLYCOSIDE PHOSPHOTRANSFERASE-RELATED-RELATED"/>
    <property type="match status" value="1"/>
</dbReference>
<dbReference type="Gene3D" id="3.90.1200.10">
    <property type="match status" value="1"/>
</dbReference>
<evidence type="ECO:0000313" key="2">
    <source>
        <dbReference type="EMBL" id="KAK5061275.1"/>
    </source>
</evidence>
<feature type="domain" description="Aminoglycoside phosphotransferase" evidence="1">
    <location>
        <begin position="36"/>
        <end position="282"/>
    </location>
</feature>
<organism evidence="2 3">
    <name type="scientific">Exophiala bonariae</name>
    <dbReference type="NCBI Taxonomy" id="1690606"/>
    <lineage>
        <taxon>Eukaryota</taxon>
        <taxon>Fungi</taxon>
        <taxon>Dikarya</taxon>
        <taxon>Ascomycota</taxon>
        <taxon>Pezizomycotina</taxon>
        <taxon>Eurotiomycetes</taxon>
        <taxon>Chaetothyriomycetidae</taxon>
        <taxon>Chaetothyriales</taxon>
        <taxon>Herpotrichiellaceae</taxon>
        <taxon>Exophiala</taxon>
    </lineage>
</organism>
<dbReference type="Gene3D" id="3.30.200.20">
    <property type="entry name" value="Phosphorylase Kinase, domain 1"/>
    <property type="match status" value="1"/>
</dbReference>
<evidence type="ECO:0000313" key="3">
    <source>
        <dbReference type="Proteomes" id="UP001358417"/>
    </source>
</evidence>
<dbReference type="InterPro" id="IPR002575">
    <property type="entry name" value="Aminoglycoside_PTrfase"/>
</dbReference>
<dbReference type="InterPro" id="IPR051678">
    <property type="entry name" value="AGP_Transferase"/>
</dbReference>
<evidence type="ECO:0000259" key="1">
    <source>
        <dbReference type="Pfam" id="PF01636"/>
    </source>
</evidence>
<sequence>MAETGLDRSREDNEMAITTTDQLEQYLLVKQMRVSKITPVSGGSSNYVWRVVTTEGQSMLIKHAEPFLAAHRDVAFPLYRMDIEVHAIRTIPGLMPADETVRLPGLLDYDEENHVLRLEDAGQRSLHDCYDDPRLDVRLVGENIGRWLARLHKVTTDESIRCHFTHPVMKKMYRWNYENLAGALEKYGFDSALGERINAKYGALLDTDDVCVCHSDMWPGNILLGDTVGNGAMPQVTVIDWEAARRGNAVTDIGHFAGDAWFLDRLRGGRGLLDAFLGAYSRERPLRQEEKERVLAQFGTHICFWPTVYRWMADKHKREAAVYGKAVLENVESWNVQWFRNSDLEVLFREED</sequence>
<dbReference type="SUPFAM" id="SSF56112">
    <property type="entry name" value="Protein kinase-like (PK-like)"/>
    <property type="match status" value="1"/>
</dbReference>
<dbReference type="RefSeq" id="XP_064710372.1">
    <property type="nucleotide sequence ID" value="XM_064851369.1"/>
</dbReference>
<accession>A0AAV9NQ82</accession>
<keyword evidence="3" id="KW-1185">Reference proteome</keyword>
<dbReference type="Proteomes" id="UP001358417">
    <property type="component" value="Unassembled WGS sequence"/>
</dbReference>
<dbReference type="EMBL" id="JAVRRD010000003">
    <property type="protein sequence ID" value="KAK5061275.1"/>
    <property type="molecule type" value="Genomic_DNA"/>
</dbReference>
<name>A0AAV9NQ82_9EURO</name>
<reference evidence="2 3" key="1">
    <citation type="submission" date="2023-08" db="EMBL/GenBank/DDBJ databases">
        <title>Black Yeasts Isolated from many extreme environments.</title>
        <authorList>
            <person name="Coleine C."/>
            <person name="Stajich J.E."/>
            <person name="Selbmann L."/>
        </authorList>
    </citation>
    <scope>NUCLEOTIDE SEQUENCE [LARGE SCALE GENOMIC DNA]</scope>
    <source>
        <strain evidence="2 3">CCFEE 5792</strain>
    </source>
</reference>
<dbReference type="Pfam" id="PF01636">
    <property type="entry name" value="APH"/>
    <property type="match status" value="1"/>
</dbReference>
<gene>
    <name evidence="2" type="ORF">LTR84_007817</name>
</gene>
<comment type="caution">
    <text evidence="2">The sequence shown here is derived from an EMBL/GenBank/DDBJ whole genome shotgun (WGS) entry which is preliminary data.</text>
</comment>
<dbReference type="GeneID" id="89975982"/>
<dbReference type="AlphaFoldDB" id="A0AAV9NQ82"/>
<proteinExistence type="predicted"/>